<dbReference type="CDD" id="cd05466">
    <property type="entry name" value="PBP2_LTTR_substrate"/>
    <property type="match status" value="1"/>
</dbReference>
<accession>A0A852YEK0</accession>
<keyword evidence="4" id="KW-0804">Transcription</keyword>
<feature type="domain" description="LysR substrate-binding" evidence="6">
    <location>
        <begin position="105"/>
        <end position="168"/>
    </location>
</feature>
<dbReference type="GO" id="GO:0003700">
    <property type="term" value="F:DNA-binding transcription factor activity"/>
    <property type="evidence" value="ECO:0007669"/>
    <property type="project" value="TreeGrafter"/>
</dbReference>
<dbReference type="Proteomes" id="UP000553888">
    <property type="component" value="Unassembled WGS sequence"/>
</dbReference>
<dbReference type="Pfam" id="PF03466">
    <property type="entry name" value="LysR_substrate"/>
    <property type="match status" value="2"/>
</dbReference>
<dbReference type="RefSeq" id="WP_179568102.1">
    <property type="nucleotide sequence ID" value="NZ_JACBZY010000001.1"/>
</dbReference>
<evidence type="ECO:0000256" key="4">
    <source>
        <dbReference type="ARBA" id="ARBA00023163"/>
    </source>
</evidence>
<protein>
    <recommendedName>
        <fullName evidence="6">LysR substrate-binding domain-containing protein</fullName>
    </recommendedName>
</protein>
<feature type="compositionally biased region" description="Gly residues" evidence="5">
    <location>
        <begin position="225"/>
        <end position="234"/>
    </location>
</feature>
<keyword evidence="3" id="KW-0238">DNA-binding</keyword>
<dbReference type="PANTHER" id="PTHR30346:SF0">
    <property type="entry name" value="HCA OPERON TRANSCRIPTIONAL ACTIVATOR HCAR"/>
    <property type="match status" value="1"/>
</dbReference>
<proteinExistence type="inferred from homology"/>
<evidence type="ECO:0000256" key="2">
    <source>
        <dbReference type="ARBA" id="ARBA00023015"/>
    </source>
</evidence>
<evidence type="ECO:0000313" key="7">
    <source>
        <dbReference type="EMBL" id="NYG99730.1"/>
    </source>
</evidence>
<evidence type="ECO:0000259" key="6">
    <source>
        <dbReference type="Pfam" id="PF03466"/>
    </source>
</evidence>
<feature type="domain" description="LysR substrate-binding" evidence="6">
    <location>
        <begin position="28"/>
        <end position="98"/>
    </location>
</feature>
<comment type="similarity">
    <text evidence="1">Belongs to the LysR transcriptional regulatory family.</text>
</comment>
<dbReference type="GO" id="GO:0003677">
    <property type="term" value="F:DNA binding"/>
    <property type="evidence" value="ECO:0007669"/>
    <property type="project" value="UniProtKB-KW"/>
</dbReference>
<evidence type="ECO:0000256" key="5">
    <source>
        <dbReference type="SAM" id="MobiDB-lite"/>
    </source>
</evidence>
<evidence type="ECO:0000313" key="8">
    <source>
        <dbReference type="Proteomes" id="UP000553888"/>
    </source>
</evidence>
<feature type="compositionally biased region" description="Low complexity" evidence="5">
    <location>
        <begin position="205"/>
        <end position="215"/>
    </location>
</feature>
<dbReference type="EMBL" id="JACBZY010000001">
    <property type="protein sequence ID" value="NYG99730.1"/>
    <property type="molecule type" value="Genomic_DNA"/>
</dbReference>
<comment type="caution">
    <text evidence="7">The sequence shown here is derived from an EMBL/GenBank/DDBJ whole genome shotgun (WGS) entry which is preliminary data.</text>
</comment>
<organism evidence="7 8">
    <name type="scientific">Schumannella luteola</name>
    <dbReference type="NCBI Taxonomy" id="472059"/>
    <lineage>
        <taxon>Bacteria</taxon>
        <taxon>Bacillati</taxon>
        <taxon>Actinomycetota</taxon>
        <taxon>Actinomycetes</taxon>
        <taxon>Micrococcales</taxon>
        <taxon>Microbacteriaceae</taxon>
        <taxon>Schumannella</taxon>
    </lineage>
</organism>
<dbReference type="SUPFAM" id="SSF53850">
    <property type="entry name" value="Periplasmic binding protein-like II"/>
    <property type="match status" value="1"/>
</dbReference>
<reference evidence="7 8" key="1">
    <citation type="submission" date="2020-07" db="EMBL/GenBank/DDBJ databases">
        <title>Sequencing the genomes of 1000 actinobacteria strains.</title>
        <authorList>
            <person name="Klenk H.-P."/>
        </authorList>
    </citation>
    <scope>NUCLEOTIDE SEQUENCE [LARGE SCALE GENOMIC DNA]</scope>
    <source>
        <strain evidence="7 8">DSM 23141</strain>
    </source>
</reference>
<keyword evidence="8" id="KW-1185">Reference proteome</keyword>
<dbReference type="GO" id="GO:0032993">
    <property type="term" value="C:protein-DNA complex"/>
    <property type="evidence" value="ECO:0007669"/>
    <property type="project" value="TreeGrafter"/>
</dbReference>
<keyword evidence="2" id="KW-0805">Transcription regulation</keyword>
<feature type="region of interest" description="Disordered" evidence="5">
    <location>
        <begin position="170"/>
        <end position="243"/>
    </location>
</feature>
<name>A0A852YEK0_9MICO</name>
<dbReference type="Gene3D" id="3.40.190.10">
    <property type="entry name" value="Periplasmic binding protein-like II"/>
    <property type="match status" value="4"/>
</dbReference>
<evidence type="ECO:0000256" key="1">
    <source>
        <dbReference type="ARBA" id="ARBA00009437"/>
    </source>
</evidence>
<gene>
    <name evidence="7" type="ORF">BJ979_002356</name>
</gene>
<sequence length="243" mass="25232">MSFIVAFVPGVVPGKWGRTWNERESETLELRPLGEAVALAELREGGIAMALLRDPPEDDALRSIPLYREQPVVVAPKDHAIADLARIDLADLAGETLLEGTGADAVELVAANVGVAIMPQGVARAHSRRDVIARPLDGADDTGIALVWRSGDAGDDRVQAFIGIVRGRTANSSRGASGTAEAEALQQAKAAQRAAKAAKKKAKQDAAAKSAAATRKGARPTRPGRPGGRSGGGASRRRGSGRG</sequence>
<dbReference type="InterPro" id="IPR005119">
    <property type="entry name" value="LysR_subst-bd"/>
</dbReference>
<feature type="compositionally biased region" description="Low complexity" evidence="5">
    <location>
        <begin position="180"/>
        <end position="195"/>
    </location>
</feature>
<dbReference type="PANTHER" id="PTHR30346">
    <property type="entry name" value="TRANSCRIPTIONAL DUAL REGULATOR HCAR-RELATED"/>
    <property type="match status" value="1"/>
</dbReference>
<dbReference type="AlphaFoldDB" id="A0A852YEK0"/>
<evidence type="ECO:0000256" key="3">
    <source>
        <dbReference type="ARBA" id="ARBA00023125"/>
    </source>
</evidence>